<dbReference type="PANTHER" id="PTHR14187">
    <property type="entry name" value="ALPHA KINASE/ELONGATION FACTOR 2 KINASE"/>
    <property type="match status" value="1"/>
</dbReference>
<name>A0A6J8C4I3_MYTCO</name>
<dbReference type="OrthoDB" id="2963168at2759"/>
<dbReference type="Proteomes" id="UP000507470">
    <property type="component" value="Unassembled WGS sequence"/>
</dbReference>
<reference evidence="1 2" key="1">
    <citation type="submission" date="2020-06" db="EMBL/GenBank/DDBJ databases">
        <authorList>
            <person name="Li R."/>
            <person name="Bekaert M."/>
        </authorList>
    </citation>
    <scope>NUCLEOTIDE SEQUENCE [LARGE SCALE GENOMIC DNA]</scope>
    <source>
        <strain evidence="2">wild</strain>
    </source>
</reference>
<dbReference type="InterPro" id="IPR043129">
    <property type="entry name" value="ATPase_NBD"/>
</dbReference>
<dbReference type="SUPFAM" id="SSF53067">
    <property type="entry name" value="Actin-like ATPase domain"/>
    <property type="match status" value="1"/>
</dbReference>
<proteinExistence type="predicted"/>
<dbReference type="PANTHER" id="PTHR14187:SF5">
    <property type="entry name" value="HEAT SHOCK 70 KDA PROTEIN 12A"/>
    <property type="match status" value="1"/>
</dbReference>
<dbReference type="Gene3D" id="3.90.640.10">
    <property type="entry name" value="Actin, Chain A, domain 4"/>
    <property type="match status" value="1"/>
</dbReference>
<dbReference type="Gene3D" id="3.30.420.40">
    <property type="match status" value="2"/>
</dbReference>
<keyword evidence="2" id="KW-1185">Reference proteome</keyword>
<sequence length="583" mass="66037">MKTKNTNLLTMWFPGKIWNTFYQSYAAESIDEAIYSSPYRRDIKIYHKEDRIQISLATLQSCFQSTVDCLLLLLDTVFKTNTSSNVRDIIIVGELAESKIIQTTVQNHFPSTKIHVPVLPNVAIVKGAVLIGHAPEIIGRTISSKSLSINEYLAVVAIDFGTANSGFAFSTKDRYKECPLNISLMKIRKTTDPKTTSILLDEGTRFVEFGKKAQDKYAQIQTSDKKDTYYYFENFKMMLYNSKIPLRKLRIMDIQENPNKTVLAQDVVASAIKALSGTTDITVHEKLHSGIIKEINKASGEGCGGRSVDAAFFRKLDDIFGKDLMKRLKLEKPKAFLDLHRHFEDLKRRVSCENTDDDAIKFPCQITKEWLGSDSATEDLARSKDFEIRDGKLILPHNTLIEIFKPTISAIIKKIKKALRFDTSNEVSIIILVGGFAKNDLLRNEIEINFNLKRIITPPDANLAVLKGAVLYGHKPESVDPRVTRYTYGVEATIPFDPQVHEEHRKFMDESCIARCRGVFSLIIRANETVKLGTTIRRVYKIPSLSNEIDIQIFATEKGLPMYTNKEGCRKNWNTDSLHSTTV</sequence>
<accession>A0A6J8C4I3</accession>
<protein>
    <submittedName>
        <fullName evidence="1">Uncharacterized protein</fullName>
    </submittedName>
</protein>
<evidence type="ECO:0000313" key="2">
    <source>
        <dbReference type="Proteomes" id="UP000507470"/>
    </source>
</evidence>
<organism evidence="1 2">
    <name type="scientific">Mytilus coruscus</name>
    <name type="common">Sea mussel</name>
    <dbReference type="NCBI Taxonomy" id="42192"/>
    <lineage>
        <taxon>Eukaryota</taxon>
        <taxon>Metazoa</taxon>
        <taxon>Spiralia</taxon>
        <taxon>Lophotrochozoa</taxon>
        <taxon>Mollusca</taxon>
        <taxon>Bivalvia</taxon>
        <taxon>Autobranchia</taxon>
        <taxon>Pteriomorphia</taxon>
        <taxon>Mytilida</taxon>
        <taxon>Mytiloidea</taxon>
        <taxon>Mytilidae</taxon>
        <taxon>Mytilinae</taxon>
        <taxon>Mytilus</taxon>
    </lineage>
</organism>
<dbReference type="AlphaFoldDB" id="A0A6J8C4I3"/>
<dbReference type="EMBL" id="CACVKT020004691">
    <property type="protein sequence ID" value="CAC5391295.1"/>
    <property type="molecule type" value="Genomic_DNA"/>
</dbReference>
<gene>
    <name evidence="1" type="ORF">MCOR_26306</name>
</gene>
<evidence type="ECO:0000313" key="1">
    <source>
        <dbReference type="EMBL" id="CAC5391295.1"/>
    </source>
</evidence>